<reference evidence="1" key="1">
    <citation type="journal article" date="2021" name="PeerJ">
        <title>Extensive microbial diversity within the chicken gut microbiome revealed by metagenomics and culture.</title>
        <authorList>
            <person name="Gilroy R."/>
            <person name="Ravi A."/>
            <person name="Getino M."/>
            <person name="Pursley I."/>
            <person name="Horton D.L."/>
            <person name="Alikhan N.F."/>
            <person name="Baker D."/>
            <person name="Gharbi K."/>
            <person name="Hall N."/>
            <person name="Watson M."/>
            <person name="Adriaenssens E.M."/>
            <person name="Foster-Nyarko E."/>
            <person name="Jarju S."/>
            <person name="Secka A."/>
            <person name="Antonio M."/>
            <person name="Oren A."/>
            <person name="Chaudhuri R.R."/>
            <person name="La Ragione R."/>
            <person name="Hildebrand F."/>
            <person name="Pallen M.J."/>
        </authorList>
    </citation>
    <scope>NUCLEOTIDE SEQUENCE</scope>
    <source>
        <strain evidence="1">ChiHjej9B8-1298</strain>
    </source>
</reference>
<dbReference type="Proteomes" id="UP000824028">
    <property type="component" value="Unassembled WGS sequence"/>
</dbReference>
<comment type="caution">
    <text evidence="1">The sequence shown here is derived from an EMBL/GenBank/DDBJ whole genome shotgun (WGS) entry which is preliminary data.</text>
</comment>
<organism evidence="1 2">
    <name type="scientific">Candidatus Bacteroides merdigallinarum</name>
    <dbReference type="NCBI Taxonomy" id="2838473"/>
    <lineage>
        <taxon>Bacteria</taxon>
        <taxon>Pseudomonadati</taxon>
        <taxon>Bacteroidota</taxon>
        <taxon>Bacteroidia</taxon>
        <taxon>Bacteroidales</taxon>
        <taxon>Bacteroidaceae</taxon>
        <taxon>Bacteroides</taxon>
    </lineage>
</organism>
<dbReference type="EMBL" id="DXBX01000022">
    <property type="protein sequence ID" value="HIZ32436.1"/>
    <property type="molecule type" value="Genomic_DNA"/>
</dbReference>
<name>A0A9D2J0V0_9BACE</name>
<protein>
    <submittedName>
        <fullName evidence="1">Uncharacterized protein</fullName>
    </submittedName>
</protein>
<dbReference type="AlphaFoldDB" id="A0A9D2J0V0"/>
<gene>
    <name evidence="1" type="ORF">H9814_02650</name>
</gene>
<reference evidence="1" key="2">
    <citation type="submission" date="2021-04" db="EMBL/GenBank/DDBJ databases">
        <authorList>
            <person name="Gilroy R."/>
        </authorList>
    </citation>
    <scope>NUCLEOTIDE SEQUENCE</scope>
    <source>
        <strain evidence="1">ChiHjej9B8-1298</strain>
    </source>
</reference>
<proteinExistence type="predicted"/>
<sequence length="172" mass="20410">MKQIIWSNDSRIDDEAREHYQNFQREQLEDDSYMVSDEEWGEEVNSWLDDERFNLNKEVDGVIIAFGDLGLWRGRRQGYQILGSNIADILYSSCEDCEWYGDSYNIRGRMAHHDGTNYVLYRVAKSREDAERIADKIYNLEIDEKGFRKLTRSLYPYVADVYGWKVRGRRPA</sequence>
<accession>A0A9D2J0V0</accession>
<evidence type="ECO:0000313" key="1">
    <source>
        <dbReference type="EMBL" id="HIZ32436.1"/>
    </source>
</evidence>
<evidence type="ECO:0000313" key="2">
    <source>
        <dbReference type="Proteomes" id="UP000824028"/>
    </source>
</evidence>